<dbReference type="OrthoDB" id="5817230at2759"/>
<name>A0A7R9BDH0_9CRUS</name>
<proteinExistence type="predicted"/>
<sequence>MKNFEVWETAYEAPSALCKLSLRFILMRLLLYDSAAFSVLDFILKSGLEGGRKQVRLPFLQKIFNGRK</sequence>
<dbReference type="EMBL" id="CAJPEX010000101">
    <property type="protein sequence ID" value="CAG0913308.1"/>
    <property type="molecule type" value="Genomic_DNA"/>
</dbReference>
<dbReference type="EMBL" id="OA882138">
    <property type="protein sequence ID" value="CAD7273156.1"/>
    <property type="molecule type" value="Genomic_DNA"/>
</dbReference>
<evidence type="ECO:0000313" key="2">
    <source>
        <dbReference type="Proteomes" id="UP000678499"/>
    </source>
</evidence>
<dbReference type="Proteomes" id="UP000678499">
    <property type="component" value="Unassembled WGS sequence"/>
</dbReference>
<keyword evidence="2" id="KW-1185">Reference proteome</keyword>
<gene>
    <name evidence="1" type="ORF">NMOB1V02_LOCUS1058</name>
</gene>
<organism evidence="1">
    <name type="scientific">Notodromas monacha</name>
    <dbReference type="NCBI Taxonomy" id="399045"/>
    <lineage>
        <taxon>Eukaryota</taxon>
        <taxon>Metazoa</taxon>
        <taxon>Ecdysozoa</taxon>
        <taxon>Arthropoda</taxon>
        <taxon>Crustacea</taxon>
        <taxon>Oligostraca</taxon>
        <taxon>Ostracoda</taxon>
        <taxon>Podocopa</taxon>
        <taxon>Podocopida</taxon>
        <taxon>Cypridocopina</taxon>
        <taxon>Cypridoidea</taxon>
        <taxon>Cyprididae</taxon>
        <taxon>Notodromas</taxon>
    </lineage>
</organism>
<reference evidence="1" key="1">
    <citation type="submission" date="2020-11" db="EMBL/GenBank/DDBJ databases">
        <authorList>
            <person name="Tran Van P."/>
        </authorList>
    </citation>
    <scope>NUCLEOTIDE SEQUENCE</scope>
</reference>
<evidence type="ECO:0000313" key="1">
    <source>
        <dbReference type="EMBL" id="CAD7273156.1"/>
    </source>
</evidence>
<accession>A0A7R9BDH0</accession>
<dbReference type="AlphaFoldDB" id="A0A7R9BDH0"/>
<protein>
    <submittedName>
        <fullName evidence="1">Uncharacterized protein</fullName>
    </submittedName>
</protein>